<dbReference type="InterPro" id="IPR027417">
    <property type="entry name" value="P-loop_NTPase"/>
</dbReference>
<dbReference type="GO" id="GO:0005525">
    <property type="term" value="F:GTP binding"/>
    <property type="evidence" value="ECO:0007669"/>
    <property type="project" value="UniProtKB-KW"/>
</dbReference>
<evidence type="ECO:0000313" key="4">
    <source>
        <dbReference type="Proteomes" id="UP001154282"/>
    </source>
</evidence>
<dbReference type="Pfam" id="PF00350">
    <property type="entry name" value="Dynamin_N"/>
    <property type="match status" value="1"/>
</dbReference>
<dbReference type="EMBL" id="CAMGYJ010000010">
    <property type="protein sequence ID" value="CAI0555926.1"/>
    <property type="molecule type" value="Genomic_DNA"/>
</dbReference>
<reference evidence="3" key="1">
    <citation type="submission" date="2022-08" db="EMBL/GenBank/DDBJ databases">
        <authorList>
            <person name="Gutierrez-Valencia J."/>
        </authorList>
    </citation>
    <scope>NUCLEOTIDE SEQUENCE</scope>
</reference>
<name>A0AAV0RFB3_9ROSI</name>
<dbReference type="GO" id="GO:0005874">
    <property type="term" value="C:microtubule"/>
    <property type="evidence" value="ECO:0007669"/>
    <property type="project" value="TreeGrafter"/>
</dbReference>
<dbReference type="GO" id="GO:0005737">
    <property type="term" value="C:cytoplasm"/>
    <property type="evidence" value="ECO:0007669"/>
    <property type="project" value="TreeGrafter"/>
</dbReference>
<dbReference type="AlphaFoldDB" id="A0AAV0RFB3"/>
<dbReference type="PROSITE" id="PS51718">
    <property type="entry name" value="G_DYNAMIN_2"/>
    <property type="match status" value="1"/>
</dbReference>
<dbReference type="PROSITE" id="PS00410">
    <property type="entry name" value="G_DYNAMIN_1"/>
    <property type="match status" value="1"/>
</dbReference>
<dbReference type="SUPFAM" id="SSF52540">
    <property type="entry name" value="P-loop containing nucleoside triphosphate hydrolases"/>
    <property type="match status" value="1"/>
</dbReference>
<evidence type="ECO:0000313" key="3">
    <source>
        <dbReference type="EMBL" id="CAI0555926.1"/>
    </source>
</evidence>
<dbReference type="InterPro" id="IPR022812">
    <property type="entry name" value="Dynamin"/>
</dbReference>
<comment type="caution">
    <text evidence="3">The sequence shown here is derived from an EMBL/GenBank/DDBJ whole genome shotgun (WGS) entry which is preliminary data.</text>
</comment>
<comment type="similarity">
    <text evidence="1">Belongs to the TRAFAC class dynamin-like GTPase superfamily. Dynamin/Fzo/YdjA family.</text>
</comment>
<gene>
    <name evidence="3" type="ORF">LITE_LOCUS47783</name>
</gene>
<dbReference type="FunFam" id="3.40.50.300:FF:000722">
    <property type="entry name" value="Dynamin-2B isoform A"/>
    <property type="match status" value="1"/>
</dbReference>
<dbReference type="GO" id="GO:0008017">
    <property type="term" value="F:microtubule binding"/>
    <property type="evidence" value="ECO:0007669"/>
    <property type="project" value="TreeGrafter"/>
</dbReference>
<proteinExistence type="inferred from homology"/>
<keyword evidence="1" id="KW-0547">Nucleotide-binding</keyword>
<evidence type="ECO:0000256" key="1">
    <source>
        <dbReference type="RuleBase" id="RU003932"/>
    </source>
</evidence>
<accession>A0AAV0RFB3</accession>
<feature type="domain" description="Dynamin-type G" evidence="2">
    <location>
        <begin position="37"/>
        <end position="304"/>
    </location>
</feature>
<dbReference type="PANTHER" id="PTHR11566">
    <property type="entry name" value="DYNAMIN"/>
    <property type="match status" value="1"/>
</dbReference>
<dbReference type="Proteomes" id="UP001154282">
    <property type="component" value="Unassembled WGS sequence"/>
</dbReference>
<sequence length="361" mass="38435">MDAIEELSQLSDSMRQASALLADEDVDEAASSSSRRASTFLNVVALGNVGAGKSAVLNSLIGHPVLPTGENGATRSPISIDLQKDGSLSSKSIILQIDSKSQQVSASALRHSLQDRLSKSASGKNRDEIYLKLRTSTAPPLKLIDLPGLDQRIMDDSMVSDYAERNDAILLVVVPAAQAPEISSSRALRVAKECDGESTRTIGVISKIDQAASDQKALAAVQALLLNQGPPKTADIQWVALIGQSVSIASVQSGSENSLETAWKAESESLKSILTGAPQSKLGRVALVDALAQQIRKRMKVRIPNLLSGLQGKSQIVQDELVRLGEQMVSSSEGTKALALELCREFEDKFLQHVTTGEVCI</sequence>
<dbReference type="PANTHER" id="PTHR11566:SF219">
    <property type="entry name" value="DYNAMIN GTPASE"/>
    <property type="match status" value="1"/>
</dbReference>
<keyword evidence="4" id="KW-1185">Reference proteome</keyword>
<dbReference type="GO" id="GO:0003924">
    <property type="term" value="F:GTPase activity"/>
    <property type="evidence" value="ECO:0007669"/>
    <property type="project" value="InterPro"/>
</dbReference>
<organism evidence="3 4">
    <name type="scientific">Linum tenue</name>
    <dbReference type="NCBI Taxonomy" id="586396"/>
    <lineage>
        <taxon>Eukaryota</taxon>
        <taxon>Viridiplantae</taxon>
        <taxon>Streptophyta</taxon>
        <taxon>Embryophyta</taxon>
        <taxon>Tracheophyta</taxon>
        <taxon>Spermatophyta</taxon>
        <taxon>Magnoliopsida</taxon>
        <taxon>eudicotyledons</taxon>
        <taxon>Gunneridae</taxon>
        <taxon>Pentapetalae</taxon>
        <taxon>rosids</taxon>
        <taxon>fabids</taxon>
        <taxon>Malpighiales</taxon>
        <taxon>Linaceae</taxon>
        <taxon>Linum</taxon>
    </lineage>
</organism>
<dbReference type="InterPro" id="IPR045063">
    <property type="entry name" value="Dynamin_N"/>
</dbReference>
<protein>
    <recommendedName>
        <fullName evidence="2">Dynamin-type G domain-containing protein</fullName>
    </recommendedName>
</protein>
<dbReference type="InterPro" id="IPR001401">
    <property type="entry name" value="Dynamin_GTPase"/>
</dbReference>
<dbReference type="SMART" id="SM00053">
    <property type="entry name" value="DYNc"/>
    <property type="match status" value="1"/>
</dbReference>
<dbReference type="PRINTS" id="PR00195">
    <property type="entry name" value="DYNAMIN"/>
</dbReference>
<dbReference type="Gene3D" id="3.40.50.300">
    <property type="entry name" value="P-loop containing nucleotide triphosphate hydrolases"/>
    <property type="match status" value="1"/>
</dbReference>
<dbReference type="InterPro" id="IPR019762">
    <property type="entry name" value="Dynamin_GTPase_CS"/>
</dbReference>
<evidence type="ECO:0000259" key="2">
    <source>
        <dbReference type="PROSITE" id="PS51718"/>
    </source>
</evidence>
<dbReference type="InterPro" id="IPR030381">
    <property type="entry name" value="G_DYNAMIN_dom"/>
</dbReference>
<dbReference type="GO" id="GO:0016020">
    <property type="term" value="C:membrane"/>
    <property type="evidence" value="ECO:0007669"/>
    <property type="project" value="TreeGrafter"/>
</dbReference>
<keyword evidence="1" id="KW-0342">GTP-binding</keyword>